<keyword evidence="5 7" id="KW-1133">Transmembrane helix</keyword>
<dbReference type="STRING" id="1335048.AKL17_0655"/>
<dbReference type="PROSITE" id="PS50850">
    <property type="entry name" value="MFS"/>
    <property type="match status" value="1"/>
</dbReference>
<dbReference type="NCBIfam" id="TIGR00786">
    <property type="entry name" value="dctM"/>
    <property type="match status" value="1"/>
</dbReference>
<keyword evidence="6 7" id="KW-0472">Membrane</keyword>
<evidence type="ECO:0000256" key="1">
    <source>
        <dbReference type="ARBA" id="ARBA00004429"/>
    </source>
</evidence>
<evidence type="ECO:0000259" key="8">
    <source>
        <dbReference type="PROSITE" id="PS50850"/>
    </source>
</evidence>
<comment type="function">
    <text evidence="7">Part of the tripartite ATP-independent periplasmic (TRAP) transport system.</text>
</comment>
<keyword evidence="2" id="KW-1003">Cell membrane</keyword>
<feature type="transmembrane region" description="Helical" evidence="7">
    <location>
        <begin position="354"/>
        <end position="383"/>
    </location>
</feature>
<dbReference type="InterPro" id="IPR010656">
    <property type="entry name" value="DctM"/>
</dbReference>
<dbReference type="GO" id="GO:0005886">
    <property type="term" value="C:plasma membrane"/>
    <property type="evidence" value="ECO:0007669"/>
    <property type="project" value="UniProtKB-SubCell"/>
</dbReference>
<dbReference type="InterPro" id="IPR020846">
    <property type="entry name" value="MFS_dom"/>
</dbReference>
<feature type="transmembrane region" description="Helical" evidence="7">
    <location>
        <begin position="53"/>
        <end position="78"/>
    </location>
</feature>
<organism evidence="9 10">
    <name type="scientific">Frigidibacter mobilis</name>
    <dbReference type="NCBI Taxonomy" id="1335048"/>
    <lineage>
        <taxon>Bacteria</taxon>
        <taxon>Pseudomonadati</taxon>
        <taxon>Pseudomonadota</taxon>
        <taxon>Alphaproteobacteria</taxon>
        <taxon>Rhodobacterales</taxon>
        <taxon>Paracoccaceae</taxon>
        <taxon>Frigidibacter</taxon>
    </lineage>
</organism>
<dbReference type="EMBL" id="CP012661">
    <property type="protein sequence ID" value="AMY67915.1"/>
    <property type="molecule type" value="Genomic_DNA"/>
</dbReference>
<feature type="transmembrane region" description="Helical" evidence="7">
    <location>
        <begin position="134"/>
        <end position="158"/>
    </location>
</feature>
<evidence type="ECO:0000313" key="10">
    <source>
        <dbReference type="Proteomes" id="UP000076128"/>
    </source>
</evidence>
<feature type="transmembrane region" description="Helical" evidence="7">
    <location>
        <begin position="312"/>
        <end position="342"/>
    </location>
</feature>
<dbReference type="GO" id="GO:0022857">
    <property type="term" value="F:transmembrane transporter activity"/>
    <property type="evidence" value="ECO:0007669"/>
    <property type="project" value="UniProtKB-UniRule"/>
</dbReference>
<dbReference type="PIRSF" id="PIRSF006066">
    <property type="entry name" value="HI0050"/>
    <property type="match status" value="1"/>
</dbReference>
<dbReference type="AlphaFoldDB" id="A0A159YZG5"/>
<dbReference type="Pfam" id="PF06808">
    <property type="entry name" value="DctM"/>
    <property type="match status" value="1"/>
</dbReference>
<dbReference type="OrthoDB" id="9790209at2"/>
<evidence type="ECO:0000256" key="7">
    <source>
        <dbReference type="RuleBase" id="RU369079"/>
    </source>
</evidence>
<accession>A0A159YZG5</accession>
<feature type="transmembrane region" description="Helical" evidence="7">
    <location>
        <begin position="170"/>
        <end position="192"/>
    </location>
</feature>
<evidence type="ECO:0000256" key="2">
    <source>
        <dbReference type="ARBA" id="ARBA00022475"/>
    </source>
</evidence>
<feature type="domain" description="Major facilitator superfamily (MFS) profile" evidence="8">
    <location>
        <begin position="319"/>
        <end position="428"/>
    </location>
</feature>
<reference evidence="9 10" key="1">
    <citation type="submission" date="2015-09" db="EMBL/GenBank/DDBJ databases">
        <title>Complete genome sequence of Defluviimonas alba cai42t isolated from an oilfield in Xinjiang.</title>
        <authorList>
            <person name="Geng S."/>
            <person name="Pan X."/>
            <person name="Wu X."/>
        </authorList>
    </citation>
    <scope>NUCLEOTIDE SEQUENCE [LARGE SCALE GENOMIC DNA]</scope>
    <source>
        <strain evidence="10">cai42</strain>
    </source>
</reference>
<evidence type="ECO:0000256" key="4">
    <source>
        <dbReference type="ARBA" id="ARBA00022692"/>
    </source>
</evidence>
<dbReference type="PANTHER" id="PTHR33362">
    <property type="entry name" value="SIALIC ACID TRAP TRANSPORTER PERMEASE PROTEIN SIAT-RELATED"/>
    <property type="match status" value="1"/>
</dbReference>
<evidence type="ECO:0000256" key="3">
    <source>
        <dbReference type="ARBA" id="ARBA00022519"/>
    </source>
</evidence>
<feature type="transmembrane region" description="Helical" evidence="7">
    <location>
        <begin position="98"/>
        <end position="122"/>
    </location>
</feature>
<dbReference type="RefSeq" id="WP_066809690.1">
    <property type="nucleotide sequence ID" value="NZ_CP012661.1"/>
</dbReference>
<proteinExistence type="inferred from homology"/>
<keyword evidence="3 7" id="KW-0997">Cell inner membrane</keyword>
<sequence>MIWLGSLFFFTLILGVPIAFVLGISGLGYVLMTDQTRFLVALPQRMVAGMDQFVLLAIPLFVLAGSIMDVGGLTSRLVGLANSVVGRFRGGLSLTAVWGAFLFGGVSGSAAADAAALGTVLVPDMKRQGYDPDYSAALIAVSSLMAPLVPPSIAMIIYGALSGTSISQLLIAGIVPGVLLATILSFYAIYIARRENYPRAQALPMAEITRNAVQALPVMLLPVIIVVGIRGGVFTATEAAAVAAIYALLVSGLVYRALSWRFLRQALLSTAIISSAIYILIAMANIASFIFALEQLPQKAVAGLTGLTDNPYLILLMVNLILLVLGMFLDTIGVLILTVPALTAIGTTLGMDPVHLGVMVVFNVLIGFVTPPVGLCLFVIAGVTGRPMELIALKALPMLGLAFIVLAIITLLPDIVLFLPRAIAGGGA</sequence>
<keyword evidence="10" id="KW-1185">Reference proteome</keyword>
<keyword evidence="4 7" id="KW-0812">Transmembrane</keyword>
<comment type="subunit">
    <text evidence="7">The complex comprises the extracytoplasmic solute receptor protein and the two transmembrane proteins.</text>
</comment>
<keyword evidence="7" id="KW-0813">Transport</keyword>
<evidence type="ECO:0000256" key="6">
    <source>
        <dbReference type="ARBA" id="ARBA00023136"/>
    </source>
</evidence>
<feature type="transmembrane region" description="Helical" evidence="7">
    <location>
        <begin position="395"/>
        <end position="419"/>
    </location>
</feature>
<dbReference type="Proteomes" id="UP000076128">
    <property type="component" value="Chromosome"/>
</dbReference>
<gene>
    <name evidence="9" type="ORF">AKL17_0655</name>
</gene>
<feature type="transmembrane region" description="Helical" evidence="7">
    <location>
        <begin position="270"/>
        <end position="292"/>
    </location>
</feature>
<feature type="transmembrane region" description="Helical" evidence="7">
    <location>
        <begin position="239"/>
        <end position="258"/>
    </location>
</feature>
<feature type="transmembrane region" description="Helical" evidence="7">
    <location>
        <begin position="6"/>
        <end position="32"/>
    </location>
</feature>
<dbReference type="PATRIC" id="fig|1335048.3.peg.680"/>
<comment type="similarity">
    <text evidence="7">Belongs to the TRAP transporter large permease family.</text>
</comment>
<comment type="subcellular location">
    <subcellularLocation>
        <location evidence="1 7">Cell inner membrane</location>
        <topology evidence="1 7">Multi-pass membrane protein</topology>
    </subcellularLocation>
</comment>
<evidence type="ECO:0000313" key="9">
    <source>
        <dbReference type="EMBL" id="AMY67915.1"/>
    </source>
</evidence>
<evidence type="ECO:0000256" key="5">
    <source>
        <dbReference type="ARBA" id="ARBA00022989"/>
    </source>
</evidence>
<name>A0A159YZG5_9RHOB</name>
<dbReference type="InterPro" id="IPR004681">
    <property type="entry name" value="TRAP_DctM"/>
</dbReference>
<dbReference type="PANTHER" id="PTHR33362:SF2">
    <property type="entry name" value="TRAP TRANSPORTER LARGE PERMEASE PROTEIN"/>
    <property type="match status" value="1"/>
</dbReference>
<dbReference type="KEGG" id="daa:AKL17_0655"/>
<feature type="transmembrane region" description="Helical" evidence="7">
    <location>
        <begin position="213"/>
        <end position="233"/>
    </location>
</feature>
<protein>
    <recommendedName>
        <fullName evidence="7">TRAP transporter large permease protein</fullName>
    </recommendedName>
</protein>